<dbReference type="InterPro" id="IPR037679">
    <property type="entry name" value="Apc5"/>
</dbReference>
<dbReference type="Gene3D" id="1.25.40.10">
    <property type="entry name" value="Tetratricopeptide repeat domain"/>
    <property type="match status" value="1"/>
</dbReference>
<feature type="domain" description="Anaphase-promoting complex subunit 5" evidence="10">
    <location>
        <begin position="308"/>
        <end position="395"/>
    </location>
</feature>
<dbReference type="UniPathway" id="UPA00143"/>
<organism evidence="11">
    <name type="scientific">Berkeleyomyces basicola</name>
    <dbReference type="NCBI Taxonomy" id="124036"/>
    <lineage>
        <taxon>Eukaryota</taxon>
        <taxon>Fungi</taxon>
        <taxon>Dikarya</taxon>
        <taxon>Ascomycota</taxon>
        <taxon>Pezizomycotina</taxon>
        <taxon>Sordariomycetes</taxon>
        <taxon>Hypocreomycetidae</taxon>
        <taxon>Microascales</taxon>
        <taxon>Ceratocystidaceae</taxon>
        <taxon>Berkeleyomyces</taxon>
    </lineage>
</organism>
<keyword evidence="5" id="KW-0833">Ubl conjugation pathway</keyword>
<dbReference type="GO" id="GO:0005680">
    <property type="term" value="C:anaphase-promoting complex"/>
    <property type="evidence" value="ECO:0007669"/>
    <property type="project" value="InterPro"/>
</dbReference>
<dbReference type="GO" id="GO:0070979">
    <property type="term" value="P:protein K11-linked ubiquitination"/>
    <property type="evidence" value="ECO:0007669"/>
    <property type="project" value="TreeGrafter"/>
</dbReference>
<dbReference type="SUPFAM" id="SSF48452">
    <property type="entry name" value="TPR-like"/>
    <property type="match status" value="1"/>
</dbReference>
<keyword evidence="4" id="KW-0498">Mitosis</keyword>
<name>A0A3G2LVX5_9PEZI</name>
<reference evidence="11" key="1">
    <citation type="journal article" date="2018" name="Fungal Biol.">
        <title>Heterothallism revealed in the root rot fungi Berkeleyomyces basicola and B. rouxiae.</title>
        <authorList>
            <person name="Nel W.J."/>
            <person name="Duong T.A."/>
            <person name="Wingfield M.J."/>
            <person name="Wingfield B.D."/>
            <person name="Hammerbacher A."/>
            <person name="de Beer Z.W."/>
        </authorList>
    </citation>
    <scope>NUCLEOTIDE SEQUENCE</scope>
</reference>
<evidence type="ECO:0000256" key="6">
    <source>
        <dbReference type="ARBA" id="ARBA00023306"/>
    </source>
</evidence>
<dbReference type="EMBL" id="MH522765">
    <property type="protein sequence ID" value="AYN77759.1"/>
    <property type="molecule type" value="Genomic_DNA"/>
</dbReference>
<dbReference type="GO" id="GO:0031145">
    <property type="term" value="P:anaphase-promoting complex-dependent catabolic process"/>
    <property type="evidence" value="ECO:0007669"/>
    <property type="project" value="TreeGrafter"/>
</dbReference>
<evidence type="ECO:0000256" key="5">
    <source>
        <dbReference type="ARBA" id="ARBA00022786"/>
    </source>
</evidence>
<gene>
    <name evidence="11" type="primary">APC</name>
</gene>
<sequence length="824" mass="91881">MRFLTPAKVGFLVLIDMYVNNAIPNECHHAILDFLTLHLMGIDLQQLQHKASAKRFRSEFGRMRSVEATVSVVASMSVFEELLNELPSSLENHSLWEIFLLKMWAINSLNEMNVFVLGCPRRLMHRFTETNVPDTLLDESESDQESGDDSDSKSGEDDETQKLPKKLRLSPNSPIGVFVRECRSEILKQNFMHTGQLWQAFISYRQPTVPLIRRLQPGMGKYCFDDVLGGESETWLPEDVGALAGVTYGDMLTGETTDGVPISMHDLERLVATVGRTMTETRGRVPLEVRHQLEDLIKDAKSLPKGIHHLRYLEAWQARDYTATFDQIHRFCDYSPSNRDRQAYQCALMTLAQTNSDFGCFGEAATAMTEAISTARENGDTQTLIHCLNWMYNFSITQPALLQELNDDTILADHRETLSYLKMKSAEVGLSPNIVGAYFLEANLGLQMGNSMASVVESMTRANHLIGSNGLAFMLGLNSGTKARVWVRMGTAALALIEQEVFLRSGVVFSDLANLIDCVTYLAVMYSFSGRYKEALAIIDDLHKSFEPLLVPTMIEKILKTRGVVRFREDLNNGNLDGAQEILSQLLQSPDGIPHDSSFNSLLRLEYLYRRNQIPKALELVDGMAKILDESKYEAATHMKLLLMKARIFSKCQKPLRGFTIVSRAAKLALDSCSVESVCEAMGLLANILNSLGEFRAALELLNAALPRVLETENVAIAGEMYSFLADTYMGIAGQASQPVAGLKSRASAPLTPPALSPEQVSHRKANMSRAMVALDRAFEQFEAIGDRQGQCDTLAKKATIFRISGEKELAEETATRFMDIKSM</sequence>
<evidence type="ECO:0000256" key="9">
    <source>
        <dbReference type="SAM" id="MobiDB-lite"/>
    </source>
</evidence>
<evidence type="ECO:0000256" key="2">
    <source>
        <dbReference type="ARBA" id="ARBA00016066"/>
    </source>
</evidence>
<keyword evidence="3" id="KW-0132">Cell division</keyword>
<evidence type="ECO:0000313" key="11">
    <source>
        <dbReference type="EMBL" id="AYN77759.1"/>
    </source>
</evidence>
<protein>
    <recommendedName>
        <fullName evidence="2">Anaphase-promoting complex subunit 5</fullName>
    </recommendedName>
    <alternativeName>
        <fullName evidence="7">Cyclosome subunit 5</fullName>
    </alternativeName>
</protein>
<feature type="compositionally biased region" description="Acidic residues" evidence="9">
    <location>
        <begin position="136"/>
        <end position="149"/>
    </location>
</feature>
<evidence type="ECO:0000259" key="10">
    <source>
        <dbReference type="Pfam" id="PF12862"/>
    </source>
</evidence>
<dbReference type="PANTHER" id="PTHR12830:SF9">
    <property type="entry name" value="ANAPHASE-PROMOTING COMPLEX SUBUNIT 5"/>
    <property type="match status" value="1"/>
</dbReference>
<dbReference type="Pfam" id="PF12862">
    <property type="entry name" value="ANAPC5"/>
    <property type="match status" value="1"/>
</dbReference>
<comment type="similarity">
    <text evidence="1">Belongs to the APC5 family.</text>
</comment>
<dbReference type="PANTHER" id="PTHR12830">
    <property type="entry name" value="ANAPHASE-PROMOTING COMPLEX SUBUNIT 5"/>
    <property type="match status" value="1"/>
</dbReference>
<keyword evidence="6" id="KW-0131">Cell cycle</keyword>
<evidence type="ECO:0000256" key="7">
    <source>
        <dbReference type="ARBA" id="ARBA00031069"/>
    </source>
</evidence>
<evidence type="ECO:0000256" key="3">
    <source>
        <dbReference type="ARBA" id="ARBA00022618"/>
    </source>
</evidence>
<proteinExistence type="inferred from homology"/>
<dbReference type="InterPro" id="IPR026000">
    <property type="entry name" value="Apc5_dom"/>
</dbReference>
<dbReference type="InterPro" id="IPR011990">
    <property type="entry name" value="TPR-like_helical_dom_sf"/>
</dbReference>
<feature type="region of interest" description="Disordered" evidence="9">
    <location>
        <begin position="134"/>
        <end position="168"/>
    </location>
</feature>
<evidence type="ECO:0000256" key="8">
    <source>
        <dbReference type="ARBA" id="ARBA00045696"/>
    </source>
</evidence>
<comment type="function">
    <text evidence="8">Component of the anaphase promoting complex/cyclosome (APC/C), a cell cycle-regulated E3 ubiquitin ligase that controls progression through mitosis and the G1 phase of the cell cycle. The APC/C complex acts by mediating ubiquitination and subsequent degradation of target proteins: it mainly mediates the formation of 'Lys-11'-linked polyubiquitin chains and, to a lower extent, the formation of 'Lys-48'- and 'Lys-63'-linked polyubiquitin chains. The APC/C complex catalyzes assembly of branched 'Lys-11'-/'Lys-48'-linked branched ubiquitin chains on target proteins.</text>
</comment>
<evidence type="ECO:0000256" key="4">
    <source>
        <dbReference type="ARBA" id="ARBA00022776"/>
    </source>
</evidence>
<dbReference type="GO" id="GO:0045842">
    <property type="term" value="P:positive regulation of mitotic metaphase/anaphase transition"/>
    <property type="evidence" value="ECO:0007669"/>
    <property type="project" value="TreeGrafter"/>
</dbReference>
<dbReference type="GO" id="GO:0051301">
    <property type="term" value="P:cell division"/>
    <property type="evidence" value="ECO:0007669"/>
    <property type="project" value="UniProtKB-KW"/>
</dbReference>
<dbReference type="AlphaFoldDB" id="A0A3G2LVX5"/>
<evidence type="ECO:0000256" key="1">
    <source>
        <dbReference type="ARBA" id="ARBA00007450"/>
    </source>
</evidence>
<accession>A0A3G2LVX5</accession>